<evidence type="ECO:0000313" key="2">
    <source>
        <dbReference type="Proteomes" id="UP001321486"/>
    </source>
</evidence>
<dbReference type="RefSeq" id="WP_286344839.1">
    <property type="nucleotide sequence ID" value="NZ_AP027732.1"/>
</dbReference>
<keyword evidence="2" id="KW-1185">Reference proteome</keyword>
<accession>A0ABM8GUU3</accession>
<reference evidence="2" key="1">
    <citation type="journal article" date="2019" name="Int. J. Syst. Evol. Microbiol.">
        <title>The Global Catalogue of Microorganisms (GCM) 10K type strain sequencing project: providing services to taxonomists for standard genome sequencing and annotation.</title>
        <authorList>
            <consortium name="The Broad Institute Genomics Platform"/>
            <consortium name="The Broad Institute Genome Sequencing Center for Infectious Disease"/>
            <person name="Wu L."/>
            <person name="Ma J."/>
        </authorList>
    </citation>
    <scope>NUCLEOTIDE SEQUENCE [LARGE SCALE GENOMIC DNA]</scope>
    <source>
        <strain evidence="2">NBRC 108728</strain>
    </source>
</reference>
<dbReference type="EMBL" id="AP027732">
    <property type="protein sequence ID" value="BDZ52224.1"/>
    <property type="molecule type" value="Genomic_DNA"/>
</dbReference>
<sequence length="88" mass="9582">MADDIEVGYVAYTLSADYLATVGADFDSEAIDDAILKELNRLVPWGVSVHRNGKAFATPEAVETARAIDWDDLLGRVDVDQILADNGR</sequence>
<protein>
    <submittedName>
        <fullName evidence="1">Uncharacterized protein</fullName>
    </submittedName>
</protein>
<organism evidence="1 2">
    <name type="scientific">Frondihabitans sucicola</name>
    <dbReference type="NCBI Taxonomy" id="1268041"/>
    <lineage>
        <taxon>Bacteria</taxon>
        <taxon>Bacillati</taxon>
        <taxon>Actinomycetota</taxon>
        <taxon>Actinomycetes</taxon>
        <taxon>Micrococcales</taxon>
        <taxon>Microbacteriaceae</taxon>
        <taxon>Frondihabitans</taxon>
    </lineage>
</organism>
<proteinExistence type="predicted"/>
<evidence type="ECO:0000313" key="1">
    <source>
        <dbReference type="EMBL" id="BDZ52224.1"/>
    </source>
</evidence>
<dbReference type="Proteomes" id="UP001321486">
    <property type="component" value="Chromosome"/>
</dbReference>
<name>A0ABM8GUU3_9MICO</name>
<gene>
    <name evidence="1" type="ORF">GCM10025867_44650</name>
</gene>